<reference evidence="2" key="1">
    <citation type="submission" date="2011-04" db="EMBL/GenBank/DDBJ databases">
        <title>Evolution of plant cell wall degrading machinery underlies the functional diversity of forest fungi.</title>
        <authorList>
            <consortium name="US DOE Joint Genome Institute (JGI-PGF)"/>
            <person name="Eastwood D.C."/>
            <person name="Floudas D."/>
            <person name="Binder M."/>
            <person name="Majcherczyk A."/>
            <person name="Schneider P."/>
            <person name="Aerts A."/>
            <person name="Asiegbu F.O."/>
            <person name="Baker S.E."/>
            <person name="Barry K."/>
            <person name="Bendiksby M."/>
            <person name="Blumentritt M."/>
            <person name="Coutinho P.M."/>
            <person name="Cullen D."/>
            <person name="Cullen D."/>
            <person name="Gathman A."/>
            <person name="Goodell B."/>
            <person name="Henrissat B."/>
            <person name="Ihrmark K."/>
            <person name="Kauserud H."/>
            <person name="Kohler A."/>
            <person name="LaButti K."/>
            <person name="Lapidus A."/>
            <person name="Lavin J.L."/>
            <person name="Lee Y.-H."/>
            <person name="Lindquist E."/>
            <person name="Lilly W."/>
            <person name="Lucas S."/>
            <person name="Morin E."/>
            <person name="Murat C."/>
            <person name="Oguiza J.A."/>
            <person name="Park J."/>
            <person name="Pisabarro A.G."/>
            <person name="Riley R."/>
            <person name="Rosling A."/>
            <person name="Salamov A."/>
            <person name="Schmidt O."/>
            <person name="Schmutz J."/>
            <person name="Skrede I."/>
            <person name="Stenlid J."/>
            <person name="Wiebenga A."/>
            <person name="Xie X."/>
            <person name="Kues U."/>
            <person name="Hibbett D.S."/>
            <person name="Hoffmeister D."/>
            <person name="Hogberg N."/>
            <person name="Martin F."/>
            <person name="Grigoriev I.V."/>
            <person name="Watkinson S.C."/>
        </authorList>
    </citation>
    <scope>NUCLEOTIDE SEQUENCE</scope>
    <source>
        <strain evidence="2">S7.9</strain>
    </source>
</reference>
<dbReference type="InterPro" id="IPR010920">
    <property type="entry name" value="LSM_dom_sf"/>
</dbReference>
<dbReference type="Proteomes" id="UP000008064">
    <property type="component" value="Unassembled WGS sequence"/>
</dbReference>
<dbReference type="InterPro" id="IPR001163">
    <property type="entry name" value="Sm_dom_euk/arc"/>
</dbReference>
<sequence length="101" mass="11333">MSSSPPPTEPPSVSELRKLLKETLRIRSQDGRIFVGTFMGTDQLLNILLLNTEEYRIGTEEYPNGRFVGQVMIPWKLVISAEKAGNGEKTGNHHNEASLYM</sequence>
<dbReference type="RefSeq" id="XP_007323655.1">
    <property type="nucleotide sequence ID" value="XM_007323593.1"/>
</dbReference>
<feature type="domain" description="Sm" evidence="1">
    <location>
        <begin position="14"/>
        <end position="83"/>
    </location>
</feature>
<dbReference type="AlphaFoldDB" id="F8PB82"/>
<evidence type="ECO:0000313" key="2">
    <source>
        <dbReference type="EMBL" id="EGO19522.1"/>
    </source>
</evidence>
<dbReference type="OrthoDB" id="368909at2759"/>
<dbReference type="Gene3D" id="2.30.30.100">
    <property type="match status" value="1"/>
</dbReference>
<organism>
    <name type="scientific">Serpula lacrymans var. lacrymans (strain S7.9)</name>
    <name type="common">Dry rot fungus</name>
    <dbReference type="NCBI Taxonomy" id="578457"/>
    <lineage>
        <taxon>Eukaryota</taxon>
        <taxon>Fungi</taxon>
        <taxon>Dikarya</taxon>
        <taxon>Basidiomycota</taxon>
        <taxon>Agaricomycotina</taxon>
        <taxon>Agaricomycetes</taxon>
        <taxon>Agaricomycetidae</taxon>
        <taxon>Boletales</taxon>
        <taxon>Coniophorineae</taxon>
        <taxon>Serpulaceae</taxon>
        <taxon>Serpula</taxon>
    </lineage>
</organism>
<proteinExistence type="predicted"/>
<dbReference type="EMBL" id="GL945443">
    <property type="protein sequence ID" value="EGO19522.1"/>
    <property type="molecule type" value="Genomic_DNA"/>
</dbReference>
<protein>
    <recommendedName>
        <fullName evidence="1">Sm domain-containing protein</fullName>
    </recommendedName>
</protein>
<dbReference type="SMART" id="SM00651">
    <property type="entry name" value="Sm"/>
    <property type="match status" value="1"/>
</dbReference>
<dbReference type="GeneID" id="18821281"/>
<dbReference type="SUPFAM" id="SSF50182">
    <property type="entry name" value="Sm-like ribonucleoproteins"/>
    <property type="match status" value="1"/>
</dbReference>
<gene>
    <name evidence="2" type="ORF">SERLADRAFT_479054</name>
</gene>
<dbReference type="GO" id="GO:0031417">
    <property type="term" value="C:NatC complex"/>
    <property type="evidence" value="ECO:0007669"/>
    <property type="project" value="InterPro"/>
</dbReference>
<accession>F8PB82</accession>
<dbReference type="PANTHER" id="PTHR10701:SF5">
    <property type="entry name" value="N-ALPHA-ACETYLTRANSFERASE 38, NATC AUXILIARY SUBUNIT"/>
    <property type="match status" value="1"/>
</dbReference>
<dbReference type="PANTHER" id="PTHR10701">
    <property type="entry name" value="SMALL NUCLEAR RIBONUCLEOPROTEIN-ASSOCIATED PROTEIN B AND N"/>
    <property type="match status" value="1"/>
</dbReference>
<dbReference type="InterPro" id="IPR034110">
    <property type="entry name" value="LSMD1_Sm"/>
</dbReference>
<dbReference type="Pfam" id="PF01423">
    <property type="entry name" value="LSM"/>
    <property type="match status" value="1"/>
</dbReference>
<evidence type="ECO:0000259" key="1">
    <source>
        <dbReference type="SMART" id="SM00651"/>
    </source>
</evidence>
<dbReference type="KEGG" id="sla:SERLADRAFT_479054"/>
<dbReference type="HOGENOM" id="CLU_076902_4_5_1"/>
<dbReference type="CDD" id="cd06168">
    <property type="entry name" value="LSMD1"/>
    <property type="match status" value="1"/>
</dbReference>
<name>F8PB82_SERL9</name>
<dbReference type="InterPro" id="IPR050914">
    <property type="entry name" value="snRNP_SmB/NAA38-like"/>
</dbReference>